<sequence length="148" mass="16466">MVHVRRSFTVPRPLPAVNAYLADFANAVDWDPGTQECARTSGTGTPAEGATWHNVSEFRGRSTELEYRLDHRSEDRLTFTGTNKTATSTDDITLRPTPDGTEITYDATIQFHGLARLADPFLRNEFERLGDEITHTMPRAIESAVPSS</sequence>
<reference evidence="1 2" key="1">
    <citation type="submission" date="2018-08" db="EMBL/GenBank/DDBJ databases">
        <title>The complete genome sequence of Streptomyces seoulensis, a pioneer strain for nickel superoxide dismutase discovery.</title>
        <authorList>
            <person name="Shin J."/>
            <person name="Lee J.-S."/>
            <person name="Lee E.-J."/>
            <person name="Youn H.-D."/>
        </authorList>
    </citation>
    <scope>NUCLEOTIDE SEQUENCE [LARGE SCALE GENOMIC DNA]</scope>
    <source>
        <strain evidence="1 2">KCTC 9819</strain>
    </source>
</reference>
<dbReference type="SUPFAM" id="SSF55961">
    <property type="entry name" value="Bet v1-like"/>
    <property type="match status" value="1"/>
</dbReference>
<proteinExistence type="predicted"/>
<evidence type="ECO:0000313" key="1">
    <source>
        <dbReference type="EMBL" id="QBJ93203.1"/>
    </source>
</evidence>
<dbReference type="RefSeq" id="WP_031181545.1">
    <property type="nucleotide sequence ID" value="NZ_CP032229.1"/>
</dbReference>
<dbReference type="Proteomes" id="UP000292547">
    <property type="component" value="Chromosome"/>
</dbReference>
<protein>
    <submittedName>
        <fullName evidence="1">Polyketide cyclase</fullName>
    </submittedName>
</protein>
<name>A0A4P6U1P5_STRSO</name>
<dbReference type="EMBL" id="CP032229">
    <property type="protein sequence ID" value="QBJ93203.1"/>
    <property type="molecule type" value="Genomic_DNA"/>
</dbReference>
<dbReference type="STRING" id="73044.GCA_000725795_03335"/>
<dbReference type="Pfam" id="PF10604">
    <property type="entry name" value="Polyketide_cyc2"/>
    <property type="match status" value="1"/>
</dbReference>
<dbReference type="Gene3D" id="3.30.530.20">
    <property type="match status" value="1"/>
</dbReference>
<gene>
    <name evidence="1" type="ORF">D0Z67_24875</name>
</gene>
<evidence type="ECO:0000313" key="2">
    <source>
        <dbReference type="Proteomes" id="UP000292547"/>
    </source>
</evidence>
<organism evidence="1 2">
    <name type="scientific">Streptomyces seoulensis</name>
    <dbReference type="NCBI Taxonomy" id="73044"/>
    <lineage>
        <taxon>Bacteria</taxon>
        <taxon>Bacillati</taxon>
        <taxon>Actinomycetota</taxon>
        <taxon>Actinomycetes</taxon>
        <taxon>Kitasatosporales</taxon>
        <taxon>Streptomycetaceae</taxon>
        <taxon>Streptomyces</taxon>
    </lineage>
</organism>
<dbReference type="InterPro" id="IPR023393">
    <property type="entry name" value="START-like_dom_sf"/>
</dbReference>
<dbReference type="AlphaFoldDB" id="A0A4P6U1P5"/>
<dbReference type="KEGG" id="sseo:D0Z67_24875"/>
<keyword evidence="2" id="KW-1185">Reference proteome</keyword>
<dbReference type="OrthoDB" id="3371087at2"/>
<dbReference type="GeneID" id="300102146"/>
<dbReference type="InterPro" id="IPR019587">
    <property type="entry name" value="Polyketide_cyclase/dehydratase"/>
</dbReference>
<accession>A0A4P6U1P5</accession>